<protein>
    <recommendedName>
        <fullName evidence="4">PsbP C-terminal domain-containing protein</fullName>
    </recommendedName>
</protein>
<reference evidence="2 3" key="1">
    <citation type="journal article" date="2016" name="Nat. Commun.">
        <title>Thousands of microbial genomes shed light on interconnected biogeochemical processes in an aquifer system.</title>
        <authorList>
            <person name="Anantharaman K."/>
            <person name="Brown C.T."/>
            <person name="Hug L.A."/>
            <person name="Sharon I."/>
            <person name="Castelle C.J."/>
            <person name="Probst A.J."/>
            <person name="Thomas B.C."/>
            <person name="Singh A."/>
            <person name="Wilkins M.J."/>
            <person name="Karaoz U."/>
            <person name="Brodie E.L."/>
            <person name="Williams K.H."/>
            <person name="Hubbard S.S."/>
            <person name="Banfield J.F."/>
        </authorList>
    </citation>
    <scope>NUCLEOTIDE SEQUENCE [LARGE SCALE GENOMIC DNA]</scope>
</reference>
<evidence type="ECO:0000256" key="1">
    <source>
        <dbReference type="SAM" id="SignalP"/>
    </source>
</evidence>
<keyword evidence="1" id="KW-0732">Signal</keyword>
<organism evidence="2 3">
    <name type="scientific">Candidatus Uhrbacteria bacterium RIFCSPHIGHO2_12_FULL_60_25</name>
    <dbReference type="NCBI Taxonomy" id="1802399"/>
    <lineage>
        <taxon>Bacteria</taxon>
        <taxon>Candidatus Uhriibacteriota</taxon>
    </lineage>
</organism>
<evidence type="ECO:0008006" key="4">
    <source>
        <dbReference type="Google" id="ProtNLM"/>
    </source>
</evidence>
<proteinExistence type="predicted"/>
<gene>
    <name evidence="2" type="ORF">A3E39_00075</name>
</gene>
<accession>A0A1F7UMJ0</accession>
<feature type="signal peptide" evidence="1">
    <location>
        <begin position="1"/>
        <end position="20"/>
    </location>
</feature>
<feature type="chain" id="PRO_5009533082" description="PsbP C-terminal domain-containing protein" evidence="1">
    <location>
        <begin position="21"/>
        <end position="234"/>
    </location>
</feature>
<evidence type="ECO:0000313" key="3">
    <source>
        <dbReference type="Proteomes" id="UP000176603"/>
    </source>
</evidence>
<dbReference type="STRING" id="1802399.A3E39_00075"/>
<name>A0A1F7UMJ0_9BACT</name>
<evidence type="ECO:0000313" key="2">
    <source>
        <dbReference type="EMBL" id="OGL79503.1"/>
    </source>
</evidence>
<dbReference type="AlphaFoldDB" id="A0A1F7UMJ0"/>
<comment type="caution">
    <text evidence="2">The sequence shown here is derived from an EMBL/GenBank/DDBJ whole genome shotgun (WGS) entry which is preliminary data.</text>
</comment>
<dbReference type="EMBL" id="MGEH01000007">
    <property type="protein sequence ID" value="OGL79503.1"/>
    <property type="molecule type" value="Genomic_DNA"/>
</dbReference>
<sequence length="234" mass="25178">MKITLLLTAAVVVALGAGCADRFKPAAQPQPSAIQQAFQSSTTTFGNATTSVSNATSTSPTAKNWAVMSIPWRHVGFTPPAKYWVYAVEGSQAFELVPGSVPAPGSPDPKIDVFTRRIAEFYPIQRDAASFPTWERFELTMAQFACASGDTDETFTSCTDKTTNASQGKTTAGLSYTKFTLPSYRKKDKAFMGNHTYFVVRLGSATEHAVLVTVVNEKTGVAPALSLVKSMKIE</sequence>
<dbReference type="Proteomes" id="UP000176603">
    <property type="component" value="Unassembled WGS sequence"/>
</dbReference>
<dbReference type="PROSITE" id="PS51257">
    <property type="entry name" value="PROKAR_LIPOPROTEIN"/>
    <property type="match status" value="1"/>
</dbReference>